<name>A0A3S8NEZ2_9VIRU</name>
<evidence type="ECO:0000313" key="1">
    <source>
        <dbReference type="EMBL" id="AZI75869.1"/>
    </source>
</evidence>
<keyword evidence="2" id="KW-1185">Reference proteome</keyword>
<sequence>MYITDTSLIKASSISTNSTSQHSVIQQQGSSVKSSLVSTGIIPSLPSVLSPIFEYMCAEIQIRFYYKHGDYVGIEELLRILAKCSSTPDVLFRKLLENGIIKPGNKPDIVQVV</sequence>
<dbReference type="EMBL" id="MK064564">
    <property type="protein sequence ID" value="AZI75869.1"/>
    <property type="molecule type" value="Genomic_DNA"/>
</dbReference>
<proteinExistence type="predicted"/>
<accession>A0A3S8NEZ2</accession>
<protein>
    <submittedName>
        <fullName evidence="1">Uncharacterized protein</fullName>
    </submittedName>
</protein>
<dbReference type="Proteomes" id="UP000269193">
    <property type="component" value="Segment"/>
</dbReference>
<gene>
    <name evidence="1" type="ORF">SBFV3_gp34</name>
</gene>
<organism evidence="1 2">
    <name type="scientific">Sulfolobales Beppu filamentous virus 3</name>
    <dbReference type="NCBI Taxonomy" id="2493124"/>
    <lineage>
        <taxon>Viruses</taxon>
        <taxon>Adnaviria</taxon>
        <taxon>Zilligvirae</taxon>
        <taxon>Taleaviricota</taxon>
        <taxon>Tokiviricetes</taxon>
        <taxon>Ligamenvirales</taxon>
        <taxon>Lipothrixviridae</taxon>
        <taxon>Deltalipothrixvirus</taxon>
        <taxon>Deltalipothrixvirus beppuense</taxon>
        <taxon>Deltalipothrixvirus SBFV3</taxon>
    </lineage>
</organism>
<reference evidence="1 2" key="1">
    <citation type="journal article" date="2018" name="Environ. Microbiol.">
        <title>New archaeal viruses discovered by metagenomic analysis of viral communities in enrichment cultures.</title>
        <authorList>
            <person name="Liu Y."/>
            <person name="Brandt D."/>
            <person name="Ishino S."/>
            <person name="Ishino Y."/>
            <person name="Koonin E.V."/>
            <person name="Kalinowski J."/>
            <person name="Krupovic M."/>
            <person name="Prangishvili D."/>
        </authorList>
    </citation>
    <scope>NUCLEOTIDE SEQUENCE [LARGE SCALE GENOMIC DNA]</scope>
</reference>
<evidence type="ECO:0000313" key="2">
    <source>
        <dbReference type="Proteomes" id="UP000269193"/>
    </source>
</evidence>